<name>A0A6G4VFL1_9ACTN</name>
<protein>
    <submittedName>
        <fullName evidence="2">Uncharacterized protein</fullName>
    </submittedName>
</protein>
<proteinExistence type="predicted"/>
<dbReference type="AlphaFoldDB" id="A0A6G4VFL1"/>
<organism evidence="2 3">
    <name type="scientific">Streptomyces scabichelini</name>
    <dbReference type="NCBI Taxonomy" id="2711217"/>
    <lineage>
        <taxon>Bacteria</taxon>
        <taxon>Bacillati</taxon>
        <taxon>Actinomycetota</taxon>
        <taxon>Actinomycetes</taxon>
        <taxon>Kitasatosporales</taxon>
        <taxon>Streptomycetaceae</taxon>
        <taxon>Streptomyces</taxon>
    </lineage>
</organism>
<keyword evidence="3" id="KW-1185">Reference proteome</keyword>
<gene>
    <name evidence="2" type="ORF">G5C60_34630</name>
</gene>
<reference evidence="2 3" key="1">
    <citation type="submission" date="2020-02" db="EMBL/GenBank/DDBJ databases">
        <title>Whole-genome analyses of novel actinobacteria.</title>
        <authorList>
            <person name="Sahin N."/>
            <person name="Gencbay T."/>
        </authorList>
    </citation>
    <scope>NUCLEOTIDE SEQUENCE [LARGE SCALE GENOMIC DNA]</scope>
    <source>
        <strain evidence="2 3">HC44</strain>
    </source>
</reference>
<accession>A0A6G4VFL1</accession>
<feature type="compositionally biased region" description="Basic and acidic residues" evidence="1">
    <location>
        <begin position="1"/>
        <end position="14"/>
    </location>
</feature>
<sequence length="163" mass="18045">MVRKKVEGDEDQRRAAAHRAHKSDEAPSARGQTTGGSKQRTHVPHSTSLSHEERTAPVHRGKQRQPAEPYGQLGQTPESTPYPSGRPDYGEEHEQVFRALVDAEREHGGEGVYVEDVARAADLPAEETRTLLHDLVSVHHLVTELQGADAPDQGPRFETKPRL</sequence>
<dbReference type="RefSeq" id="WP_165265208.1">
    <property type="nucleotide sequence ID" value="NZ_JAAKZY010000148.1"/>
</dbReference>
<evidence type="ECO:0000256" key="1">
    <source>
        <dbReference type="SAM" id="MobiDB-lite"/>
    </source>
</evidence>
<evidence type="ECO:0000313" key="2">
    <source>
        <dbReference type="EMBL" id="NGO12610.1"/>
    </source>
</evidence>
<feature type="compositionally biased region" description="Polar residues" evidence="1">
    <location>
        <begin position="30"/>
        <end position="49"/>
    </location>
</feature>
<comment type="caution">
    <text evidence="2">The sequence shown here is derived from an EMBL/GenBank/DDBJ whole genome shotgun (WGS) entry which is preliminary data.</text>
</comment>
<feature type="region of interest" description="Disordered" evidence="1">
    <location>
        <begin position="1"/>
        <end position="94"/>
    </location>
</feature>
<dbReference type="Proteomes" id="UP000472335">
    <property type="component" value="Unassembled WGS sequence"/>
</dbReference>
<feature type="compositionally biased region" description="Polar residues" evidence="1">
    <location>
        <begin position="73"/>
        <end position="82"/>
    </location>
</feature>
<dbReference type="EMBL" id="JAAKZY010000148">
    <property type="protein sequence ID" value="NGO12610.1"/>
    <property type="molecule type" value="Genomic_DNA"/>
</dbReference>
<evidence type="ECO:0000313" key="3">
    <source>
        <dbReference type="Proteomes" id="UP000472335"/>
    </source>
</evidence>